<evidence type="ECO:0000313" key="2">
    <source>
        <dbReference type="EMBL" id="MFC0632397.1"/>
    </source>
</evidence>
<feature type="region of interest" description="Disordered" evidence="1">
    <location>
        <begin position="58"/>
        <end position="77"/>
    </location>
</feature>
<evidence type="ECO:0000313" key="3">
    <source>
        <dbReference type="Proteomes" id="UP001589906"/>
    </source>
</evidence>
<sequence length="77" mass="8673">MQFLMRAEPMRTTITIDDELLARAAHYSGLDEPAAIIRFALKDYIAGEAARRLAALGGTMPDFEPGPRKRHWSVEEE</sequence>
<keyword evidence="3" id="KW-1185">Reference proteome</keyword>
<proteinExistence type="predicted"/>
<gene>
    <name evidence="2" type="ORF">ACFFGE_00685</name>
</gene>
<dbReference type="Proteomes" id="UP001589906">
    <property type="component" value="Unassembled WGS sequence"/>
</dbReference>
<comment type="caution">
    <text evidence="2">The sequence shown here is derived from an EMBL/GenBank/DDBJ whole genome shotgun (WGS) entry which is preliminary data.</text>
</comment>
<dbReference type="EMBL" id="JBHLSW010000001">
    <property type="protein sequence ID" value="MFC0632397.1"/>
    <property type="molecule type" value="Genomic_DNA"/>
</dbReference>
<organism evidence="2 3">
    <name type="scientific">Brevundimonas balnearis</name>
    <dbReference type="NCBI Taxonomy" id="1572858"/>
    <lineage>
        <taxon>Bacteria</taxon>
        <taxon>Pseudomonadati</taxon>
        <taxon>Pseudomonadota</taxon>
        <taxon>Alphaproteobacteria</taxon>
        <taxon>Caulobacterales</taxon>
        <taxon>Caulobacteraceae</taxon>
        <taxon>Brevundimonas</taxon>
    </lineage>
</organism>
<dbReference type="InterPro" id="IPR019239">
    <property type="entry name" value="VapB_antitoxin"/>
</dbReference>
<evidence type="ECO:0000256" key="1">
    <source>
        <dbReference type="SAM" id="MobiDB-lite"/>
    </source>
</evidence>
<dbReference type="Pfam" id="PF09957">
    <property type="entry name" value="VapB_antitoxin"/>
    <property type="match status" value="1"/>
</dbReference>
<accession>A0ABV6QYF0</accession>
<protein>
    <submittedName>
        <fullName evidence="2">Type II toxin-antitoxin system VapB family antitoxin</fullName>
    </submittedName>
</protein>
<reference evidence="2 3" key="1">
    <citation type="submission" date="2024-09" db="EMBL/GenBank/DDBJ databases">
        <authorList>
            <person name="Sun Q."/>
            <person name="Mori K."/>
        </authorList>
    </citation>
    <scope>NUCLEOTIDE SEQUENCE [LARGE SCALE GENOMIC DNA]</scope>
    <source>
        <strain evidence="2 3">NCAIM B.02621</strain>
    </source>
</reference>
<dbReference type="RefSeq" id="WP_376833292.1">
    <property type="nucleotide sequence ID" value="NZ_JBHLSW010000001.1"/>
</dbReference>
<name>A0ABV6QYF0_9CAUL</name>